<proteinExistence type="predicted"/>
<gene>
    <name evidence="7" type="ORF">H9L15_12575</name>
</gene>
<dbReference type="Gene3D" id="3.40.50.1390">
    <property type="entry name" value="Resolvase, N-terminal catalytic domain"/>
    <property type="match status" value="1"/>
</dbReference>
<feature type="domain" description="Resolvase/invertase-type recombinase catalytic" evidence="5">
    <location>
        <begin position="3"/>
        <end position="151"/>
    </location>
</feature>
<keyword evidence="2" id="KW-0238">DNA-binding</keyword>
<evidence type="ECO:0000256" key="3">
    <source>
        <dbReference type="ARBA" id="ARBA00023172"/>
    </source>
</evidence>
<dbReference type="InterPro" id="IPR006119">
    <property type="entry name" value="Resolv_N"/>
</dbReference>
<dbReference type="Pfam" id="PF13408">
    <property type="entry name" value="Zn_ribbon_recom"/>
    <property type="match status" value="1"/>
</dbReference>
<evidence type="ECO:0000259" key="5">
    <source>
        <dbReference type="PROSITE" id="PS51736"/>
    </source>
</evidence>
<dbReference type="EMBL" id="CP060780">
    <property type="protein sequence ID" value="QNP42876.1"/>
    <property type="molecule type" value="Genomic_DNA"/>
</dbReference>
<keyword evidence="8" id="KW-1185">Reference proteome</keyword>
<protein>
    <submittedName>
        <fullName evidence="7">Recombinase family protein</fullName>
    </submittedName>
</protein>
<evidence type="ECO:0000256" key="2">
    <source>
        <dbReference type="ARBA" id="ARBA00023125"/>
    </source>
</evidence>
<evidence type="ECO:0000256" key="4">
    <source>
        <dbReference type="PROSITE-ProRule" id="PRU10137"/>
    </source>
</evidence>
<evidence type="ECO:0000256" key="1">
    <source>
        <dbReference type="ARBA" id="ARBA00022908"/>
    </source>
</evidence>
<dbReference type="Proteomes" id="UP000516134">
    <property type="component" value="Chromosome"/>
</dbReference>
<dbReference type="SUPFAM" id="SSF53041">
    <property type="entry name" value="Resolvase-like"/>
    <property type="match status" value="1"/>
</dbReference>
<name>A0ABX6SZ63_9SPHN</name>
<evidence type="ECO:0000313" key="7">
    <source>
        <dbReference type="EMBL" id="QNP42876.1"/>
    </source>
</evidence>
<dbReference type="Gene3D" id="3.90.1750.20">
    <property type="entry name" value="Putative Large Serine Recombinase, Chain B, Domain 2"/>
    <property type="match status" value="1"/>
</dbReference>
<dbReference type="CDD" id="cd00338">
    <property type="entry name" value="Ser_Recombinase"/>
    <property type="match status" value="1"/>
</dbReference>
<feature type="domain" description="Recombinase" evidence="6">
    <location>
        <begin position="159"/>
        <end position="289"/>
    </location>
</feature>
<feature type="active site" description="O-(5'-phospho-DNA)-serine intermediate" evidence="4">
    <location>
        <position position="11"/>
    </location>
</feature>
<dbReference type="SMART" id="SM00857">
    <property type="entry name" value="Resolvase"/>
    <property type="match status" value="1"/>
</dbReference>
<dbReference type="Pfam" id="PF00239">
    <property type="entry name" value="Resolvase"/>
    <property type="match status" value="1"/>
</dbReference>
<dbReference type="InterPro" id="IPR011109">
    <property type="entry name" value="DNA_bind_recombinase_dom"/>
</dbReference>
<dbReference type="Pfam" id="PF07508">
    <property type="entry name" value="Recombinase"/>
    <property type="match status" value="1"/>
</dbReference>
<sequence>MQRAAAYVRVSTNRQAEHETSLADQVAAITSYCEARNIELAEVFREPGASATDDNRPQFQAMIEAATSRERPYDLIIVHSFSRFFRDQFEFERYRRKLAKTKVNLVSITQDVGEGATGDLVRSILSKFDEYQSAETAKHVRRSMVANARDGFWNGAVAPLGYKVVIAERRGDKDKKVLALDEAEASVVRKIFSLYLEGDGSSGPMGIKKIVSWLNGRNYTYRGKPFHVSNVDVVLRRTTYMGTHYFNQKDSRSGERRPREEWVPIAVPSIIDEETFLTVQARLGQRNPRRTPARVVSGPTLLTGIARCGCPDCGGAMTIRTGKSGRYRYYACSRRATRARLPARAVPSGWRSWMGLFSPRSRSEYWHPSVFPSC</sequence>
<dbReference type="InterPro" id="IPR025827">
    <property type="entry name" value="Zn_ribbon_recom_dom"/>
</dbReference>
<dbReference type="PROSITE" id="PS00397">
    <property type="entry name" value="RECOMBINASES_1"/>
    <property type="match status" value="1"/>
</dbReference>
<evidence type="ECO:0000313" key="8">
    <source>
        <dbReference type="Proteomes" id="UP000516134"/>
    </source>
</evidence>
<keyword evidence="1" id="KW-0229">DNA integration</keyword>
<evidence type="ECO:0000259" key="6">
    <source>
        <dbReference type="PROSITE" id="PS51737"/>
    </source>
</evidence>
<dbReference type="PANTHER" id="PTHR30461">
    <property type="entry name" value="DNA-INVERTASE FROM LAMBDOID PROPHAGE"/>
    <property type="match status" value="1"/>
</dbReference>
<keyword evidence="3" id="KW-0233">DNA recombination</keyword>
<dbReference type="InterPro" id="IPR006118">
    <property type="entry name" value="Recombinase_CS"/>
</dbReference>
<dbReference type="PANTHER" id="PTHR30461:SF23">
    <property type="entry name" value="DNA RECOMBINASE-RELATED"/>
    <property type="match status" value="1"/>
</dbReference>
<dbReference type="RefSeq" id="WP_187714308.1">
    <property type="nucleotide sequence ID" value="NZ_CP060780.1"/>
</dbReference>
<reference evidence="7 8" key="1">
    <citation type="submission" date="2020-08" db="EMBL/GenBank/DDBJ databases">
        <title>Genome sequence of Sphingomonas daechungensis KACC 18115T.</title>
        <authorList>
            <person name="Hyun D.-W."/>
            <person name="Bae J.-W."/>
        </authorList>
    </citation>
    <scope>NUCLEOTIDE SEQUENCE [LARGE SCALE GENOMIC DNA]</scope>
    <source>
        <strain evidence="7 8">KACC 18115</strain>
    </source>
</reference>
<dbReference type="InterPro" id="IPR050639">
    <property type="entry name" value="SSR_resolvase"/>
</dbReference>
<dbReference type="PROSITE" id="PS51736">
    <property type="entry name" value="RECOMBINASES_3"/>
    <property type="match status" value="1"/>
</dbReference>
<accession>A0ABX6SZ63</accession>
<dbReference type="PROSITE" id="PS51737">
    <property type="entry name" value="RECOMBINASE_DNA_BIND"/>
    <property type="match status" value="1"/>
</dbReference>
<dbReference type="InterPro" id="IPR038109">
    <property type="entry name" value="DNA_bind_recomb_sf"/>
</dbReference>
<organism evidence="7 8">
    <name type="scientific">Sphingomonas daechungensis</name>
    <dbReference type="NCBI Taxonomy" id="1176646"/>
    <lineage>
        <taxon>Bacteria</taxon>
        <taxon>Pseudomonadati</taxon>
        <taxon>Pseudomonadota</taxon>
        <taxon>Alphaproteobacteria</taxon>
        <taxon>Sphingomonadales</taxon>
        <taxon>Sphingomonadaceae</taxon>
        <taxon>Sphingomonas</taxon>
    </lineage>
</organism>
<dbReference type="InterPro" id="IPR036162">
    <property type="entry name" value="Resolvase-like_N_sf"/>
</dbReference>